<protein>
    <submittedName>
        <fullName evidence="2">Uncharacterized protein</fullName>
    </submittedName>
</protein>
<sequence length="289" mass="29459">MEAAVGGDGEGGGRSSSAAAQKGRRSRSTSGCSLWLWRRRSQQQQLSKSGCSSTSETSKGSDKEVTVASAPAQAASFTELLIAGVAASAAAAAGGAAIGDGADCVGIAHTGKGAEGVSTYGFSAASSFGDAPPIGMVPAPPFNFSGSGGDMAAHYSLAQDHLAAPPPPAGGDYNLNFSMSSVQFTVAFVRPPPAAAAAAPEAGWLHHFLPAWPRRRRGAPGGVRGPDHQHRRIAAMGRIPPLRHEGEEQELIDPSNTSSKGTEDIIIRLVAVTFSSKSSPWGAATSLLR</sequence>
<dbReference type="Gramene" id="OPUNC03G33580.1">
    <property type="protein sequence ID" value="OPUNC03G33580.1"/>
    <property type="gene ID" value="OPUNC03G33580"/>
</dbReference>
<feature type="compositionally biased region" description="Low complexity" evidence="1">
    <location>
        <begin position="42"/>
        <end position="58"/>
    </location>
</feature>
<dbReference type="Proteomes" id="UP000026962">
    <property type="component" value="Chromosome 3"/>
</dbReference>
<keyword evidence="3" id="KW-1185">Reference proteome</keyword>
<dbReference type="AlphaFoldDB" id="A0A0E0KJV6"/>
<name>A0A0E0KJV6_ORYPU</name>
<reference evidence="2" key="1">
    <citation type="submission" date="2015-04" db="UniProtKB">
        <authorList>
            <consortium name="EnsemblPlants"/>
        </authorList>
    </citation>
    <scope>IDENTIFICATION</scope>
</reference>
<reference evidence="2" key="2">
    <citation type="submission" date="2018-05" db="EMBL/GenBank/DDBJ databases">
        <title>OpunRS2 (Oryza punctata Reference Sequence Version 2).</title>
        <authorList>
            <person name="Zhang J."/>
            <person name="Kudrna D."/>
            <person name="Lee S."/>
            <person name="Talag J."/>
            <person name="Welchert J."/>
            <person name="Wing R.A."/>
        </authorList>
    </citation>
    <scope>NUCLEOTIDE SEQUENCE [LARGE SCALE GENOMIC DNA]</scope>
</reference>
<feature type="region of interest" description="Disordered" evidence="1">
    <location>
        <begin position="1"/>
        <end position="64"/>
    </location>
</feature>
<evidence type="ECO:0000313" key="3">
    <source>
        <dbReference type="Proteomes" id="UP000026962"/>
    </source>
</evidence>
<evidence type="ECO:0000256" key="1">
    <source>
        <dbReference type="SAM" id="MobiDB-lite"/>
    </source>
</evidence>
<organism evidence="2">
    <name type="scientific">Oryza punctata</name>
    <name type="common">Red rice</name>
    <dbReference type="NCBI Taxonomy" id="4537"/>
    <lineage>
        <taxon>Eukaryota</taxon>
        <taxon>Viridiplantae</taxon>
        <taxon>Streptophyta</taxon>
        <taxon>Embryophyta</taxon>
        <taxon>Tracheophyta</taxon>
        <taxon>Spermatophyta</taxon>
        <taxon>Magnoliopsida</taxon>
        <taxon>Liliopsida</taxon>
        <taxon>Poales</taxon>
        <taxon>Poaceae</taxon>
        <taxon>BOP clade</taxon>
        <taxon>Oryzoideae</taxon>
        <taxon>Oryzeae</taxon>
        <taxon>Oryzinae</taxon>
        <taxon>Oryza</taxon>
    </lineage>
</organism>
<proteinExistence type="predicted"/>
<dbReference type="EnsemblPlants" id="OPUNC03G33580.1">
    <property type="protein sequence ID" value="OPUNC03G33580.1"/>
    <property type="gene ID" value="OPUNC03G33580"/>
</dbReference>
<accession>A0A0E0KJV6</accession>
<dbReference type="eggNOG" id="ENOG502QQFU">
    <property type="taxonomic scope" value="Eukaryota"/>
</dbReference>
<dbReference type="HOGENOM" id="CLU_964378_0_0_1"/>
<evidence type="ECO:0000313" key="2">
    <source>
        <dbReference type="EnsemblPlants" id="OPUNC03G33580.1"/>
    </source>
</evidence>
<feature type="compositionally biased region" description="Gly residues" evidence="1">
    <location>
        <begin position="1"/>
        <end position="14"/>
    </location>
</feature>